<gene>
    <name evidence="2" type="ORF">NDU88_006387</name>
</gene>
<protein>
    <submittedName>
        <fullName evidence="2">Uncharacterized protein</fullName>
    </submittedName>
</protein>
<name>A0AAV7MCT9_PLEWA</name>
<dbReference type="AlphaFoldDB" id="A0AAV7MCT9"/>
<feature type="region of interest" description="Disordered" evidence="1">
    <location>
        <begin position="23"/>
        <end position="61"/>
    </location>
</feature>
<evidence type="ECO:0000313" key="2">
    <source>
        <dbReference type="EMBL" id="KAJ1101317.1"/>
    </source>
</evidence>
<comment type="caution">
    <text evidence="2">The sequence shown here is derived from an EMBL/GenBank/DDBJ whole genome shotgun (WGS) entry which is preliminary data.</text>
</comment>
<accession>A0AAV7MCT9</accession>
<evidence type="ECO:0000256" key="1">
    <source>
        <dbReference type="SAM" id="MobiDB-lite"/>
    </source>
</evidence>
<organism evidence="2 3">
    <name type="scientific">Pleurodeles waltl</name>
    <name type="common">Iberian ribbed newt</name>
    <dbReference type="NCBI Taxonomy" id="8319"/>
    <lineage>
        <taxon>Eukaryota</taxon>
        <taxon>Metazoa</taxon>
        <taxon>Chordata</taxon>
        <taxon>Craniata</taxon>
        <taxon>Vertebrata</taxon>
        <taxon>Euteleostomi</taxon>
        <taxon>Amphibia</taxon>
        <taxon>Batrachia</taxon>
        <taxon>Caudata</taxon>
        <taxon>Salamandroidea</taxon>
        <taxon>Salamandridae</taxon>
        <taxon>Pleurodelinae</taxon>
        <taxon>Pleurodeles</taxon>
    </lineage>
</organism>
<dbReference type="Proteomes" id="UP001066276">
    <property type="component" value="Chromosome 10"/>
</dbReference>
<dbReference type="EMBL" id="JANPWB010000014">
    <property type="protein sequence ID" value="KAJ1101317.1"/>
    <property type="molecule type" value="Genomic_DNA"/>
</dbReference>
<proteinExistence type="predicted"/>
<reference evidence="2" key="1">
    <citation type="journal article" date="2022" name="bioRxiv">
        <title>Sequencing and chromosome-scale assembly of the giantPleurodeles waltlgenome.</title>
        <authorList>
            <person name="Brown T."/>
            <person name="Elewa A."/>
            <person name="Iarovenko S."/>
            <person name="Subramanian E."/>
            <person name="Araus A.J."/>
            <person name="Petzold A."/>
            <person name="Susuki M."/>
            <person name="Suzuki K.-i.T."/>
            <person name="Hayashi T."/>
            <person name="Toyoda A."/>
            <person name="Oliveira C."/>
            <person name="Osipova E."/>
            <person name="Leigh N.D."/>
            <person name="Simon A."/>
            <person name="Yun M.H."/>
        </authorList>
    </citation>
    <scope>NUCLEOTIDE SEQUENCE</scope>
    <source>
        <strain evidence="2">20211129_DDA</strain>
        <tissue evidence="2">Liver</tissue>
    </source>
</reference>
<sequence>MFEGRQPIIVGQSRKKEGFLNPERRNRGERVKMCTERTEKRRRRQQDNEAVRRSWRERQEERWSEQTCYALGRVWPVRYGPNPKRGLGIAGKLGFTYIKGRREEKWYSL</sequence>
<evidence type="ECO:0000313" key="3">
    <source>
        <dbReference type="Proteomes" id="UP001066276"/>
    </source>
</evidence>
<keyword evidence="3" id="KW-1185">Reference proteome</keyword>